<accession>A0A446BDA9</accession>
<gene>
    <name evidence="1" type="ORF">TT172_LOCUS2837</name>
</gene>
<evidence type="ECO:0000313" key="1">
    <source>
        <dbReference type="EMBL" id="SPQ20418.1"/>
    </source>
</evidence>
<dbReference type="AlphaFoldDB" id="A0A446BDA9"/>
<evidence type="ECO:0000313" key="2">
    <source>
        <dbReference type="Proteomes" id="UP000289323"/>
    </source>
</evidence>
<protein>
    <submittedName>
        <fullName evidence="1">8571d2e1-4c83-46f3-b4ad-0e1c5ca197d1</fullName>
    </submittedName>
</protein>
<sequence length="102" mass="10631">MAAACQTWKTSTIWQGGACPQICVPPDDPICPSYACPALTPCATGSTLTTPPMTPATTTERVETDSAACSVTEYIYRRCVICGCLGCPKCVATRATPTPTPV</sequence>
<name>A0A446BDA9_9PEZI</name>
<proteinExistence type="predicted"/>
<dbReference type="EMBL" id="OUUZ01000004">
    <property type="protein sequence ID" value="SPQ20418.1"/>
    <property type="molecule type" value="Genomic_DNA"/>
</dbReference>
<reference evidence="1 2" key="1">
    <citation type="submission" date="2018-04" db="EMBL/GenBank/DDBJ databases">
        <authorList>
            <person name="Huttner S."/>
            <person name="Dainat J."/>
        </authorList>
    </citation>
    <scope>NUCLEOTIDE SEQUENCE [LARGE SCALE GENOMIC DNA]</scope>
</reference>
<organism evidence="1 2">
    <name type="scientific">Thermothielavioides terrestris</name>
    <dbReference type="NCBI Taxonomy" id="2587410"/>
    <lineage>
        <taxon>Eukaryota</taxon>
        <taxon>Fungi</taxon>
        <taxon>Dikarya</taxon>
        <taxon>Ascomycota</taxon>
        <taxon>Pezizomycotina</taxon>
        <taxon>Sordariomycetes</taxon>
        <taxon>Sordariomycetidae</taxon>
        <taxon>Sordariales</taxon>
        <taxon>Chaetomiaceae</taxon>
        <taxon>Thermothielavioides</taxon>
    </lineage>
</organism>
<dbReference type="Proteomes" id="UP000289323">
    <property type="component" value="Unassembled WGS sequence"/>
</dbReference>